<organism evidence="2 3">
    <name type="scientific">Aphanomyces stellatus</name>
    <dbReference type="NCBI Taxonomy" id="120398"/>
    <lineage>
        <taxon>Eukaryota</taxon>
        <taxon>Sar</taxon>
        <taxon>Stramenopiles</taxon>
        <taxon>Oomycota</taxon>
        <taxon>Saprolegniomycetes</taxon>
        <taxon>Saprolegniales</taxon>
        <taxon>Verrucalvaceae</taxon>
        <taxon>Aphanomyces</taxon>
    </lineage>
</organism>
<dbReference type="EMBL" id="CAADRA010005138">
    <property type="protein sequence ID" value="VFT85813.1"/>
    <property type="molecule type" value="Genomic_DNA"/>
</dbReference>
<dbReference type="InterPro" id="IPR014721">
    <property type="entry name" value="Ribsml_uS5_D2-typ_fold_subgr"/>
</dbReference>
<dbReference type="EMBL" id="VJMH01005117">
    <property type="protein sequence ID" value="KAF0700593.1"/>
    <property type="molecule type" value="Genomic_DNA"/>
</dbReference>
<dbReference type="Gene3D" id="3.30.230.10">
    <property type="match status" value="1"/>
</dbReference>
<sequence length="460" mass="51090">MEILQPQSARFLSNNLELLGFGNPRSALVQAVKELFENALDAIQLSATGMISLRLKETSDMNFVEIVCTDTGSGMKSNQIAQLCCGVFATTKSTRTFAQCGKFGVGLKAALLFSQIHVKDVDACLKVTSTLNSEEFYYAELAIDPEAPQHDSALIRKSKHFRVSEDHKSFSGTEIRLQLPRPEDLHEALRVMMYYFDNLRYSLGSSISVEFACDLLGFDHCHMNCTSSLEPLDRFLEEFQSSYDSLAHVDLHCESFHVNCLAVAPYLDETELDGKCAVTIHLLRYANHVPLLPDMDLHNCAITSSLQNSNWKSFGYKCISGDSIYAPLRLVPLACEESREAVNLIVAVDVDTCNEITKFSSLKKTSLESDYQTGVSSCISLMLDQLPTLYPTLFERTSREDRIATYAPLISNAVASILAQATSVGVDVTHFEPGGLFYGVQSQAMLTDRVLLQMHNILEH</sequence>
<dbReference type="Gene3D" id="3.30.565.10">
    <property type="entry name" value="Histidine kinase-like ATPase, C-terminal domain"/>
    <property type="match status" value="1"/>
</dbReference>
<reference evidence="1" key="2">
    <citation type="submission" date="2019-06" db="EMBL/GenBank/DDBJ databases">
        <title>Genomics analysis of Aphanomyces spp. identifies a new class of oomycete effector associated with host adaptation.</title>
        <authorList>
            <person name="Gaulin E."/>
        </authorList>
    </citation>
    <scope>NUCLEOTIDE SEQUENCE</scope>
    <source>
        <strain evidence="1">CBS 578.67</strain>
    </source>
</reference>
<accession>A0A485KLL3</accession>
<dbReference type="PANTHER" id="PTHR48444">
    <property type="entry name" value="DNA TOPOISOMERASE 6 SUBUNIT B"/>
    <property type="match status" value="1"/>
</dbReference>
<evidence type="ECO:0000313" key="1">
    <source>
        <dbReference type="EMBL" id="KAF0700593.1"/>
    </source>
</evidence>
<keyword evidence="3" id="KW-1185">Reference proteome</keyword>
<dbReference type="SUPFAM" id="SSF55874">
    <property type="entry name" value="ATPase domain of HSP90 chaperone/DNA topoisomerase II/histidine kinase"/>
    <property type="match status" value="1"/>
</dbReference>
<dbReference type="Pfam" id="PF13589">
    <property type="entry name" value="HATPase_c_3"/>
    <property type="match status" value="1"/>
</dbReference>
<protein>
    <submittedName>
        <fullName evidence="2">Aste57867_8929 protein</fullName>
    </submittedName>
</protein>
<dbReference type="InterPro" id="IPR036890">
    <property type="entry name" value="HATPase_C_sf"/>
</dbReference>
<evidence type="ECO:0000313" key="2">
    <source>
        <dbReference type="EMBL" id="VFT85813.1"/>
    </source>
</evidence>
<dbReference type="OrthoDB" id="1562195at2759"/>
<dbReference type="PANTHER" id="PTHR48444:SF1">
    <property type="entry name" value="DNA TOPOISOMERASE 6 SUBUNIT B"/>
    <property type="match status" value="1"/>
</dbReference>
<gene>
    <name evidence="2" type="primary">Aste57867_8929</name>
    <name evidence="1" type="ORF">As57867_008894</name>
    <name evidence="2" type="ORF">ASTE57867_8929</name>
</gene>
<evidence type="ECO:0000313" key="3">
    <source>
        <dbReference type="Proteomes" id="UP000332933"/>
    </source>
</evidence>
<reference evidence="2 3" key="1">
    <citation type="submission" date="2019-03" db="EMBL/GenBank/DDBJ databases">
        <authorList>
            <person name="Gaulin E."/>
            <person name="Dumas B."/>
        </authorList>
    </citation>
    <scope>NUCLEOTIDE SEQUENCE [LARGE SCALE GENOMIC DNA]</scope>
    <source>
        <strain evidence="2">CBS 568.67</strain>
    </source>
</reference>
<proteinExistence type="predicted"/>
<dbReference type="AlphaFoldDB" id="A0A485KLL3"/>
<dbReference type="Proteomes" id="UP000332933">
    <property type="component" value="Unassembled WGS sequence"/>
</dbReference>
<name>A0A485KLL3_9STRA</name>